<dbReference type="AlphaFoldDB" id="A0A168R2G0"/>
<protein>
    <submittedName>
        <fullName evidence="1">Uncharacterized protein</fullName>
    </submittedName>
</protein>
<organism evidence="1 2">
    <name type="scientific">Paenibacillus antarcticus</name>
    <dbReference type="NCBI Taxonomy" id="253703"/>
    <lineage>
        <taxon>Bacteria</taxon>
        <taxon>Bacillati</taxon>
        <taxon>Bacillota</taxon>
        <taxon>Bacilli</taxon>
        <taxon>Bacillales</taxon>
        <taxon>Paenibacillaceae</taxon>
        <taxon>Paenibacillus</taxon>
    </lineage>
</organism>
<comment type="caution">
    <text evidence="1">The sequence shown here is derived from an EMBL/GenBank/DDBJ whole genome shotgun (WGS) entry which is preliminary data.</text>
</comment>
<dbReference type="Proteomes" id="UP000077355">
    <property type="component" value="Unassembled WGS sequence"/>
</dbReference>
<evidence type="ECO:0000313" key="1">
    <source>
        <dbReference type="EMBL" id="OAB48502.1"/>
    </source>
</evidence>
<accession>A0A168R2G0</accession>
<proteinExistence type="predicted"/>
<dbReference type="EMBL" id="LVJI01000001">
    <property type="protein sequence ID" value="OAB48502.1"/>
    <property type="molecule type" value="Genomic_DNA"/>
</dbReference>
<name>A0A168R2G0_9BACL</name>
<reference evidence="1 2" key="1">
    <citation type="submission" date="2016-03" db="EMBL/GenBank/DDBJ databases">
        <title>Draft genome sequence of Paenibacillus antarcticus CECT 5836.</title>
        <authorList>
            <person name="Shin S.-K."/>
            <person name="Yi H."/>
        </authorList>
    </citation>
    <scope>NUCLEOTIDE SEQUENCE [LARGE SCALE GENOMIC DNA]</scope>
    <source>
        <strain evidence="1 2">CECT 5836</strain>
    </source>
</reference>
<keyword evidence="2" id="KW-1185">Reference proteome</keyword>
<evidence type="ECO:0000313" key="2">
    <source>
        <dbReference type="Proteomes" id="UP000077355"/>
    </source>
</evidence>
<gene>
    <name evidence="1" type="ORF">PBAT_02390</name>
</gene>
<sequence>MGTSKYLRVKDICEVLGCSNQYVSELLKKPLENGGLPCIRLSKRMILIDPVDFKAWGERMKGVGK</sequence>
<dbReference type="RefSeq" id="WP_068646156.1">
    <property type="nucleotide sequence ID" value="NZ_CP043611.1"/>
</dbReference>